<dbReference type="EMBL" id="CAUJNA010003862">
    <property type="protein sequence ID" value="CAJ1411221.1"/>
    <property type="molecule type" value="Genomic_DNA"/>
</dbReference>
<sequence>MAISGKCGLFNMYVLIFLLAVGVHADCDETQLLQHRGKKRGAGQVLASIVDAYESKRGLIISGTGSPQDIHPDHSGSILRADFPPMVATYVGLIFDPSRRPKVQCAFVVDGGTDHRKSQSGSFCGWTYPEFKNMSTRCDFPPEEYAQRYQLKPKAELKQWGATAVLVWAITQSSCNFASIDEMLLAEEMFWRMAGGISKGEWDKWGQSRLGTWSGPTGFNEVVFAEEVYEVSQDYSTDWVAIYWAHTGDFISDWSQTDESTRKGPCCITMNRKGQWCDLDTAQPVIEIANMDFVGWGAQYDYVGLSAYAQRAFADGNNGHSKEGYRGLENFRIVPKTELCALDCSSWNATTCDGWD</sequence>
<feature type="chain" id="PRO_5041292896" evidence="1">
    <location>
        <begin position="26"/>
        <end position="356"/>
    </location>
</feature>
<keyword evidence="1" id="KW-0732">Signal</keyword>
<evidence type="ECO:0000313" key="2">
    <source>
        <dbReference type="EMBL" id="CAJ1411221.1"/>
    </source>
</evidence>
<accession>A0AA36JSV3</accession>
<dbReference type="AlphaFoldDB" id="A0AA36JSV3"/>
<comment type="caution">
    <text evidence="2">The sequence shown here is derived from an EMBL/GenBank/DDBJ whole genome shotgun (WGS) entry which is preliminary data.</text>
</comment>
<protein>
    <submittedName>
        <fullName evidence="2">Uncharacterized protein</fullName>
    </submittedName>
</protein>
<reference evidence="2" key="1">
    <citation type="submission" date="2023-08" db="EMBL/GenBank/DDBJ databases">
        <authorList>
            <person name="Chen Y."/>
            <person name="Shah S."/>
            <person name="Dougan E. K."/>
            <person name="Thang M."/>
            <person name="Chan C."/>
        </authorList>
    </citation>
    <scope>NUCLEOTIDE SEQUENCE</scope>
</reference>
<name>A0AA36JSV3_9DINO</name>
<evidence type="ECO:0000313" key="3">
    <source>
        <dbReference type="Proteomes" id="UP001178507"/>
    </source>
</evidence>
<organism evidence="2 3">
    <name type="scientific">Effrenium voratum</name>
    <dbReference type="NCBI Taxonomy" id="2562239"/>
    <lineage>
        <taxon>Eukaryota</taxon>
        <taxon>Sar</taxon>
        <taxon>Alveolata</taxon>
        <taxon>Dinophyceae</taxon>
        <taxon>Suessiales</taxon>
        <taxon>Symbiodiniaceae</taxon>
        <taxon>Effrenium</taxon>
    </lineage>
</organism>
<feature type="signal peptide" evidence="1">
    <location>
        <begin position="1"/>
        <end position="25"/>
    </location>
</feature>
<keyword evidence="3" id="KW-1185">Reference proteome</keyword>
<gene>
    <name evidence="2" type="ORF">EVOR1521_LOCUS31839</name>
</gene>
<proteinExistence type="predicted"/>
<dbReference type="Proteomes" id="UP001178507">
    <property type="component" value="Unassembled WGS sequence"/>
</dbReference>
<evidence type="ECO:0000256" key="1">
    <source>
        <dbReference type="SAM" id="SignalP"/>
    </source>
</evidence>